<feature type="signal peptide" evidence="1">
    <location>
        <begin position="1"/>
        <end position="22"/>
    </location>
</feature>
<dbReference type="RefSeq" id="WP_105037820.1">
    <property type="nucleotide sequence ID" value="NZ_PPSL01000001.1"/>
</dbReference>
<sequence length="226" mass="25567">MTARYKLLIAFSLVCIAFTAPAQQSMMASVDYNLLQRMIDTAKVRYPRMKKYEHKIREAKLGVTKAKWGWFDGLTFSYTYNASVSNAPVSQNQSLTGYSPGVFLNFGALLSRPATIKMAREEKKVAEEDKAEFTLNIEQTVKDRYFAYVEKLAILNLRSKSASDADISQTQIKYKYELGIETFDNYSKVLVLYSVSSQNKIEAEAAVLRAKASLEEILGAKLEEFN</sequence>
<reference evidence="2 3" key="1">
    <citation type="submission" date="2018-01" db="EMBL/GenBank/DDBJ databases">
        <title>A novel member of the phylum Bacteroidetes isolated from glacier ice.</title>
        <authorList>
            <person name="Liu Q."/>
            <person name="Xin Y.-H."/>
        </authorList>
    </citation>
    <scope>NUCLEOTIDE SEQUENCE [LARGE SCALE GENOMIC DNA]</scope>
    <source>
        <strain evidence="2 3">RB1R16</strain>
    </source>
</reference>
<evidence type="ECO:0000313" key="3">
    <source>
        <dbReference type="Proteomes" id="UP000239872"/>
    </source>
</evidence>
<dbReference type="EMBL" id="PPSL01000001">
    <property type="protein sequence ID" value="PQJ12936.1"/>
    <property type="molecule type" value="Genomic_DNA"/>
</dbReference>
<dbReference type="OrthoDB" id="793488at2"/>
<proteinExistence type="predicted"/>
<accession>A0A2S7T2F4</accession>
<organism evidence="2 3">
    <name type="scientific">Flavipsychrobacter stenotrophus</name>
    <dbReference type="NCBI Taxonomy" id="2077091"/>
    <lineage>
        <taxon>Bacteria</taxon>
        <taxon>Pseudomonadati</taxon>
        <taxon>Bacteroidota</taxon>
        <taxon>Chitinophagia</taxon>
        <taxon>Chitinophagales</taxon>
        <taxon>Chitinophagaceae</taxon>
        <taxon>Flavipsychrobacter</taxon>
    </lineage>
</organism>
<name>A0A2S7T2F4_9BACT</name>
<dbReference type="AlphaFoldDB" id="A0A2S7T2F4"/>
<comment type="caution">
    <text evidence="2">The sequence shown here is derived from an EMBL/GenBank/DDBJ whole genome shotgun (WGS) entry which is preliminary data.</text>
</comment>
<evidence type="ECO:0000256" key="1">
    <source>
        <dbReference type="SAM" id="SignalP"/>
    </source>
</evidence>
<feature type="chain" id="PRO_5015715488" description="Outer membrane efflux protein" evidence="1">
    <location>
        <begin position="23"/>
        <end position="226"/>
    </location>
</feature>
<dbReference type="GO" id="GO:0015562">
    <property type="term" value="F:efflux transmembrane transporter activity"/>
    <property type="evidence" value="ECO:0007669"/>
    <property type="project" value="InterPro"/>
</dbReference>
<protein>
    <recommendedName>
        <fullName evidence="4">Outer membrane efflux protein</fullName>
    </recommendedName>
</protein>
<evidence type="ECO:0008006" key="4">
    <source>
        <dbReference type="Google" id="ProtNLM"/>
    </source>
</evidence>
<keyword evidence="3" id="KW-1185">Reference proteome</keyword>
<dbReference type="SUPFAM" id="SSF56954">
    <property type="entry name" value="Outer membrane efflux proteins (OEP)"/>
    <property type="match status" value="1"/>
</dbReference>
<dbReference type="Gene3D" id="1.20.1600.10">
    <property type="entry name" value="Outer membrane efflux proteins (OEP)"/>
    <property type="match status" value="1"/>
</dbReference>
<keyword evidence="1" id="KW-0732">Signal</keyword>
<gene>
    <name evidence="2" type="ORF">CJD36_004100</name>
</gene>
<dbReference type="Proteomes" id="UP000239872">
    <property type="component" value="Unassembled WGS sequence"/>
</dbReference>
<evidence type="ECO:0000313" key="2">
    <source>
        <dbReference type="EMBL" id="PQJ12936.1"/>
    </source>
</evidence>